<dbReference type="EMBL" id="FORM01000002">
    <property type="protein sequence ID" value="SFI73184.1"/>
    <property type="molecule type" value="Genomic_DNA"/>
</dbReference>
<dbReference type="InterPro" id="IPR021272">
    <property type="entry name" value="DUF2851"/>
</dbReference>
<keyword evidence="2" id="KW-1185">Reference proteome</keyword>
<dbReference type="Pfam" id="PF11013">
    <property type="entry name" value="DUF2851"/>
    <property type="match status" value="1"/>
</dbReference>
<evidence type="ECO:0008006" key="3">
    <source>
        <dbReference type="Google" id="ProtNLM"/>
    </source>
</evidence>
<dbReference type="STRING" id="1144750.SAMN05443431_10227"/>
<sequence>MQEDFLHYLWKLKKFETSNLQTTKGELVSVKHVGTHNHHTGPDFFNGQIHIDNQLWAGNIEIHIKSSDWFVHNHEVDPNYDNVILHVVWEHDTEIFRKDNTQIPTIELQNYVSETALTNYHKLFSSQQTWINCEHTITEVNPFIVNNWLERLYFERLERKAKTIESILETSNNDWEAVMFKLLAKNFGLKVNGDSFFSLVNSFDFTVVRKQQSSLLSLEALFYGQASLLDKEVEDIYYIGLQKEYTFLKQKFKLDSSSVSPLQFFRLRPPNFPTIRLSQLANLYHLHQNLFSKVIASENLEAIYKLFSVSTSPFWESHYTFEKISKTRKKQITKSFIDLLLINTIIPLKFCYAKQQGKSIEEEIVSFMQQLNPEQNGIVDKFKSLEVSVTSALESQAVIQLKNNYCDANQCLKCAIGNTILTQN</sequence>
<protein>
    <recommendedName>
        <fullName evidence="3">DUF2851 domain-containing protein</fullName>
    </recommendedName>
</protein>
<evidence type="ECO:0000313" key="1">
    <source>
        <dbReference type="EMBL" id="SFI73184.1"/>
    </source>
</evidence>
<gene>
    <name evidence="1" type="ORF">SAMN05443431_10227</name>
</gene>
<dbReference type="Proteomes" id="UP000199559">
    <property type="component" value="Unassembled WGS sequence"/>
</dbReference>
<reference evidence="2" key="1">
    <citation type="submission" date="2016-10" db="EMBL/GenBank/DDBJ databases">
        <authorList>
            <person name="Varghese N."/>
            <person name="Submissions S."/>
        </authorList>
    </citation>
    <scope>NUCLEOTIDE SEQUENCE [LARGE SCALE GENOMIC DNA]</scope>
    <source>
        <strain evidence="2">DSM 28881</strain>
    </source>
</reference>
<accession>A0A1I3KLC4</accession>
<name>A0A1I3KLC4_9FLAO</name>
<proteinExistence type="predicted"/>
<evidence type="ECO:0000313" key="2">
    <source>
        <dbReference type="Proteomes" id="UP000199559"/>
    </source>
</evidence>
<dbReference type="RefSeq" id="WP_090837435.1">
    <property type="nucleotide sequence ID" value="NZ_FORM01000002.1"/>
</dbReference>
<dbReference type="AlphaFoldDB" id="A0A1I3KLC4"/>
<organism evidence="1 2">
    <name type="scientific">Olleya namhaensis</name>
    <dbReference type="NCBI Taxonomy" id="1144750"/>
    <lineage>
        <taxon>Bacteria</taxon>
        <taxon>Pseudomonadati</taxon>
        <taxon>Bacteroidota</taxon>
        <taxon>Flavobacteriia</taxon>
        <taxon>Flavobacteriales</taxon>
        <taxon>Flavobacteriaceae</taxon>
    </lineage>
</organism>